<evidence type="ECO:0000313" key="3">
    <source>
        <dbReference type="Proteomes" id="UP000293154"/>
    </source>
</evidence>
<gene>
    <name evidence="2" type="ORF">EKN56_13000</name>
</gene>
<dbReference type="OrthoDB" id="8435546at2"/>
<name>A0A411WLX9_9GAMM</name>
<dbReference type="KEGG" id="prag:EKN56_13000"/>
<evidence type="ECO:0000313" key="2">
    <source>
        <dbReference type="EMBL" id="QBH97233.1"/>
    </source>
</evidence>
<evidence type="ECO:0000256" key="1">
    <source>
        <dbReference type="SAM" id="SignalP"/>
    </source>
</evidence>
<accession>A0A411WLX9</accession>
<proteinExistence type="predicted"/>
<dbReference type="RefSeq" id="WP_130592168.1">
    <property type="nucleotide sequence ID" value="NZ_CP034752.1"/>
</dbReference>
<reference evidence="2 3" key="1">
    <citation type="submission" date="2019-03" db="EMBL/GenBank/DDBJ databases">
        <title>Pragia sp. nov. isolated from the gut tract of Carduelis flavirostris.</title>
        <authorList>
            <person name="Ge Y."/>
        </authorList>
    </citation>
    <scope>NUCLEOTIDE SEQUENCE [LARGE SCALE GENOMIC DNA]</scope>
    <source>
        <strain evidence="2 3">CF-458</strain>
    </source>
</reference>
<dbReference type="EMBL" id="CP034752">
    <property type="protein sequence ID" value="QBH97233.1"/>
    <property type="molecule type" value="Genomic_DNA"/>
</dbReference>
<keyword evidence="1" id="KW-0732">Signal</keyword>
<organism evidence="2 3">
    <name type="scientific">Limnobaculum zhutongyuii</name>
    <dbReference type="NCBI Taxonomy" id="2498113"/>
    <lineage>
        <taxon>Bacteria</taxon>
        <taxon>Pseudomonadati</taxon>
        <taxon>Pseudomonadota</taxon>
        <taxon>Gammaproteobacteria</taxon>
        <taxon>Enterobacterales</taxon>
        <taxon>Budviciaceae</taxon>
        <taxon>Limnobaculum</taxon>
    </lineage>
</organism>
<protein>
    <submittedName>
        <fullName evidence="2">TIGR03756 family integrating conjugative element protein</fullName>
    </submittedName>
</protein>
<dbReference type="Proteomes" id="UP000293154">
    <property type="component" value="Chromosome"/>
</dbReference>
<sequence>MRLRLILSLIATVTLPASAINTAGIIASSLSAPCLEYKVVGICYWLLCTPYGCSVKTSVKVKHYIPDLVVSSYSNTGDNPWSEMAFLGVSIPIIAESGGNTNARPSNEKTQTRFKNADAIGHPSSEAFYKFLSGFGYSCSGSATAFQPYFISTLDALAWRTGLPESLYPEALIPGQREVKQTGDLWGNVFPRAGALSQTHDYKVGAVIAQRVADIVTRAGQPHVYLPLTASHSPGYWPPESVQEGKTNNHKWQMLAPRLDNSCAIFPDRSTLDTYSDKLAADGGYAWALWRPYSCCQRRGQTFLGSTGG</sequence>
<dbReference type="InterPro" id="IPR009649">
    <property type="entry name" value="TraU"/>
</dbReference>
<dbReference type="NCBIfam" id="TIGR03756">
    <property type="entry name" value="conj_TIGR03756"/>
    <property type="match status" value="1"/>
</dbReference>
<feature type="signal peptide" evidence="1">
    <location>
        <begin position="1"/>
        <end position="19"/>
    </location>
</feature>
<dbReference type="Pfam" id="PF06834">
    <property type="entry name" value="TraU"/>
    <property type="match status" value="1"/>
</dbReference>
<keyword evidence="3" id="KW-1185">Reference proteome</keyword>
<dbReference type="AlphaFoldDB" id="A0A411WLX9"/>
<feature type="chain" id="PRO_5018974832" evidence="1">
    <location>
        <begin position="20"/>
        <end position="309"/>
    </location>
</feature>
<dbReference type="InterPro" id="IPR026331">
    <property type="entry name" value="PFL_4710"/>
</dbReference>